<name>A0ABN9UM45_9DINO</name>
<dbReference type="Proteomes" id="UP001189429">
    <property type="component" value="Unassembled WGS sequence"/>
</dbReference>
<evidence type="ECO:0000313" key="3">
    <source>
        <dbReference type="Proteomes" id="UP001189429"/>
    </source>
</evidence>
<comment type="caution">
    <text evidence="2">The sequence shown here is derived from an EMBL/GenBank/DDBJ whole genome shotgun (WGS) entry which is preliminary data.</text>
</comment>
<proteinExistence type="predicted"/>
<sequence>MRWRRRGRHDEGGNKRRGSKRIEGRDEEEEEEKDQALGPRHQASRPALGVASRVALDLVMFHAWPRPHWRSAAADATAAMPLPDGEEDVLASPVPPAGVPASAPWPVAAALRSPGGRRTRCVGAAAARSSAARLACSSAARLGCAPKSTGLPKSQSSEGGF</sequence>
<evidence type="ECO:0000313" key="2">
    <source>
        <dbReference type="EMBL" id="CAK0860053.1"/>
    </source>
</evidence>
<accession>A0ABN9UM45</accession>
<gene>
    <name evidence="2" type="ORF">PCOR1329_LOCUS49141</name>
</gene>
<keyword evidence="3" id="KW-1185">Reference proteome</keyword>
<evidence type="ECO:0000256" key="1">
    <source>
        <dbReference type="SAM" id="MobiDB-lite"/>
    </source>
</evidence>
<feature type="region of interest" description="Disordered" evidence="1">
    <location>
        <begin position="84"/>
        <end position="103"/>
    </location>
</feature>
<feature type="region of interest" description="Disordered" evidence="1">
    <location>
        <begin position="1"/>
        <end position="47"/>
    </location>
</feature>
<organism evidence="2 3">
    <name type="scientific">Prorocentrum cordatum</name>
    <dbReference type="NCBI Taxonomy" id="2364126"/>
    <lineage>
        <taxon>Eukaryota</taxon>
        <taxon>Sar</taxon>
        <taxon>Alveolata</taxon>
        <taxon>Dinophyceae</taxon>
        <taxon>Prorocentrales</taxon>
        <taxon>Prorocentraceae</taxon>
        <taxon>Prorocentrum</taxon>
    </lineage>
</organism>
<dbReference type="EMBL" id="CAUYUJ010015946">
    <property type="protein sequence ID" value="CAK0860053.1"/>
    <property type="molecule type" value="Genomic_DNA"/>
</dbReference>
<protein>
    <submittedName>
        <fullName evidence="2">Uncharacterized protein</fullName>
    </submittedName>
</protein>
<reference evidence="2" key="1">
    <citation type="submission" date="2023-10" db="EMBL/GenBank/DDBJ databases">
        <authorList>
            <person name="Chen Y."/>
            <person name="Shah S."/>
            <person name="Dougan E. K."/>
            <person name="Thang M."/>
            <person name="Chan C."/>
        </authorList>
    </citation>
    <scope>NUCLEOTIDE SEQUENCE [LARGE SCALE GENOMIC DNA]</scope>
</reference>
<feature type="compositionally biased region" description="Basic and acidic residues" evidence="1">
    <location>
        <begin position="8"/>
        <end position="24"/>
    </location>
</feature>